<reference evidence="2 3" key="1">
    <citation type="submission" date="2024-01" db="EMBL/GenBank/DDBJ databases">
        <title>Uliginosibacterium soil sp. nov.</title>
        <authorList>
            <person name="Lv Y."/>
        </authorList>
    </citation>
    <scope>NUCLEOTIDE SEQUENCE [LARGE SCALE GENOMIC DNA]</scope>
    <source>
        <strain evidence="2 3">H3</strain>
    </source>
</reference>
<gene>
    <name evidence="2" type="ORF">VVD49_11765</name>
</gene>
<comment type="caution">
    <text evidence="2">The sequence shown here is derived from an EMBL/GenBank/DDBJ whole genome shotgun (WGS) entry which is preliminary data.</text>
</comment>
<dbReference type="RefSeq" id="WP_327599370.1">
    <property type="nucleotide sequence ID" value="NZ_JAYXHS010000002.1"/>
</dbReference>
<name>A0ABU6K458_9RHOO</name>
<protein>
    <submittedName>
        <fullName evidence="2">Anti-sigma factor</fullName>
    </submittedName>
</protein>
<keyword evidence="3" id="KW-1185">Reference proteome</keyword>
<keyword evidence="1" id="KW-0472">Membrane</keyword>
<evidence type="ECO:0000313" key="3">
    <source>
        <dbReference type="Proteomes" id="UP001331561"/>
    </source>
</evidence>
<keyword evidence="1" id="KW-0812">Transmembrane</keyword>
<accession>A0ABU6K458</accession>
<proteinExistence type="predicted"/>
<dbReference type="EMBL" id="JAYXHS010000002">
    <property type="protein sequence ID" value="MEC5386404.1"/>
    <property type="molecule type" value="Genomic_DNA"/>
</dbReference>
<feature type="transmembrane region" description="Helical" evidence="1">
    <location>
        <begin position="91"/>
        <end position="109"/>
    </location>
</feature>
<evidence type="ECO:0000256" key="1">
    <source>
        <dbReference type="SAM" id="Phobius"/>
    </source>
</evidence>
<keyword evidence="1" id="KW-1133">Transmembrane helix</keyword>
<organism evidence="2 3">
    <name type="scientific">Uliginosibacterium silvisoli</name>
    <dbReference type="NCBI Taxonomy" id="3114758"/>
    <lineage>
        <taxon>Bacteria</taxon>
        <taxon>Pseudomonadati</taxon>
        <taxon>Pseudomonadota</taxon>
        <taxon>Betaproteobacteria</taxon>
        <taxon>Rhodocyclales</taxon>
        <taxon>Zoogloeaceae</taxon>
        <taxon>Uliginosibacterium</taxon>
    </lineage>
</organism>
<sequence>MNMRDKNKHEAPVSKMDEVLLRYVDDRLDVDDRVAAETWLREHPDQQQRIQAWREQDDALQRHFNPISHAAVPERLLRASRRASQRSPLRNAAAFAWLTVGLIVGWVIGHRTPATPEAPVASLSHIAALAHATYVPEKRHAVEVLAAEEAHLVTWLSKRLDRQLKVPQLNDMGYALVGGRMLPSETGPVAQFMFQNEDGKRLTLHVRTSKGDVGETSFQYSQEGKVSVFYWLDDQTSYALSGEIEREKLLAIARETYRQLDGN</sequence>
<dbReference type="Proteomes" id="UP001331561">
    <property type="component" value="Unassembled WGS sequence"/>
</dbReference>
<evidence type="ECO:0000313" key="2">
    <source>
        <dbReference type="EMBL" id="MEC5386404.1"/>
    </source>
</evidence>